<proteinExistence type="predicted"/>
<comment type="caution">
    <text evidence="2">The sequence shown here is derived from an EMBL/GenBank/DDBJ whole genome shotgun (WGS) entry which is preliminary data.</text>
</comment>
<reference evidence="2" key="1">
    <citation type="submission" date="2022-08" db="EMBL/GenBank/DDBJ databases">
        <authorList>
            <person name="Deng Y."/>
            <person name="Han X.-F."/>
            <person name="Zhang Y.-Q."/>
        </authorList>
    </citation>
    <scope>NUCLEOTIDE SEQUENCE</scope>
    <source>
        <strain evidence="2">CPCC 205716</strain>
    </source>
</reference>
<sequence length="143" mass="16565">MDPRYPHRRRLADYCYSVNQFVVISGRLRNFLDAHAVQAEYLPARIYDGRGRLASYDYMVANVQTVLDVIDQEKSIIEFNPHAPRIQRADRLVIDSDAIAVDIMAFRPRYLPEVLIVRESFANKLESARFTGLDLDTLTQFVE</sequence>
<evidence type="ECO:0000313" key="3">
    <source>
        <dbReference type="Proteomes" id="UP001165580"/>
    </source>
</evidence>
<organism evidence="2 3">
    <name type="scientific">Herbiconiux gentiana</name>
    <dbReference type="NCBI Taxonomy" id="2970912"/>
    <lineage>
        <taxon>Bacteria</taxon>
        <taxon>Bacillati</taxon>
        <taxon>Actinomycetota</taxon>
        <taxon>Actinomycetes</taxon>
        <taxon>Micrococcales</taxon>
        <taxon>Microbacteriaceae</taxon>
        <taxon>Herbiconiux</taxon>
    </lineage>
</organism>
<dbReference type="Proteomes" id="UP001165580">
    <property type="component" value="Unassembled WGS sequence"/>
</dbReference>
<evidence type="ECO:0000313" key="2">
    <source>
        <dbReference type="EMBL" id="MCS5713130.1"/>
    </source>
</evidence>
<gene>
    <name evidence="2" type="ORF">NVV95_01045</name>
</gene>
<dbReference type="EMBL" id="JANTEZ010000001">
    <property type="protein sequence ID" value="MCS5713130.1"/>
    <property type="molecule type" value="Genomic_DNA"/>
</dbReference>
<keyword evidence="3" id="KW-1185">Reference proteome</keyword>
<name>A0ABT2GCU9_9MICO</name>
<feature type="domain" description="Immunity MXAN-0049 protein" evidence="1">
    <location>
        <begin position="8"/>
        <end position="137"/>
    </location>
</feature>
<accession>A0ABT2GCU9</accession>
<dbReference type="Pfam" id="PF07791">
    <property type="entry name" value="Imm11"/>
    <property type="match status" value="1"/>
</dbReference>
<evidence type="ECO:0000259" key="1">
    <source>
        <dbReference type="Pfam" id="PF07791"/>
    </source>
</evidence>
<dbReference type="InterPro" id="IPR012433">
    <property type="entry name" value="Imm11"/>
</dbReference>
<protein>
    <recommendedName>
        <fullName evidence="1">Immunity MXAN-0049 protein domain-containing protein</fullName>
    </recommendedName>
</protein>